<name>A0A662D1M6_UNCAE</name>
<dbReference type="AlphaFoldDB" id="A0A662D1M6"/>
<evidence type="ECO:0008006" key="3">
    <source>
        <dbReference type="Google" id="ProtNLM"/>
    </source>
</evidence>
<accession>A0A662D1M6</accession>
<reference evidence="1 2" key="1">
    <citation type="submission" date="2018-06" db="EMBL/GenBank/DDBJ databases">
        <title>Extensive metabolic versatility and redundancy in microbially diverse, dynamic hydrothermal sediments.</title>
        <authorList>
            <person name="Dombrowski N."/>
            <person name="Teske A."/>
            <person name="Baker B.J."/>
        </authorList>
    </citation>
    <scope>NUCLEOTIDE SEQUENCE [LARGE SCALE GENOMIC DNA]</scope>
    <source>
        <strain evidence="1">B7_G13</strain>
    </source>
</reference>
<organism evidence="1 2">
    <name type="scientific">Aerophobetes bacterium</name>
    <dbReference type="NCBI Taxonomy" id="2030807"/>
    <lineage>
        <taxon>Bacteria</taxon>
        <taxon>Candidatus Aerophobota</taxon>
    </lineage>
</organism>
<sequence>MLPHWRKYSNYITDIWDSLAIFLEGYAFERQGRRPDYSPVAVDALFYCKKRNNSNMRKNVAYDIWQHFAQLLNNQRLNPRMNPLYPRQTPHQKPSIIQLVLDNEIVQQNLTYATYFQNQIDQSNNIQNAFDLLKSVRGIGDKIASLYLRDLVDVMNIPLDNIQNRYLLQPIDIWVERTVKILTNNQEMNRNQIANWIVSASIKHDINPEQVNMGMWFFASNLVLSEYKLRATLKNLNNAQDLVNDFKTRIRNIYRHC</sequence>
<evidence type="ECO:0000313" key="1">
    <source>
        <dbReference type="EMBL" id="RLE06554.1"/>
    </source>
</evidence>
<gene>
    <name evidence="1" type="ORF">DRZ78_04530</name>
</gene>
<protein>
    <recommendedName>
        <fullName evidence="3">HhH-GPD domain-containing protein</fullName>
    </recommendedName>
</protein>
<dbReference type="Proteomes" id="UP000277457">
    <property type="component" value="Unassembled WGS sequence"/>
</dbReference>
<proteinExistence type="predicted"/>
<comment type="caution">
    <text evidence="1">The sequence shown here is derived from an EMBL/GenBank/DDBJ whole genome shotgun (WGS) entry which is preliminary data.</text>
</comment>
<evidence type="ECO:0000313" key="2">
    <source>
        <dbReference type="Proteomes" id="UP000277457"/>
    </source>
</evidence>
<dbReference type="EMBL" id="QMPY01000176">
    <property type="protein sequence ID" value="RLE06554.1"/>
    <property type="molecule type" value="Genomic_DNA"/>
</dbReference>